<proteinExistence type="predicted"/>
<keyword evidence="3" id="KW-1185">Reference proteome</keyword>
<accession>A0AAN8G2B0</accession>
<sequence>MCLGMTMIEKADEFCILRRVTFFVFIAMMLTSSAVGGKKKKVYPVNESFTVNEETSECLFRGKNSHYYGVRSHCYYAYGNMTGEEFPYPLFYQMLNWTGCMIFARLHKLEYIPLSSVESLRANTDFCKLKYGLLVYGNEKLYRINLRKTMDIRKEEVFIRANPNLTRDQVIDAPFEVDVGDPHDCTMEMALKRKDCTGLVGDVRYPGDANMRNVWIGVSRVYGTITVNGIRENNLDMLKKLTVDGWLPRVVRIVNNHQLRHIDELLKMKVTGPEPLFWFHNNTSFCHTIDIRSKIEAKVKTKLSWDERCLKRCAGGVIDAQYLKKFHRFCNIVDGDLIIEGLKGSIKHYSEICSPCRLKVLLQRIREISFTRFLLL</sequence>
<evidence type="ECO:0000313" key="2">
    <source>
        <dbReference type="EMBL" id="KAK5985872.1"/>
    </source>
</evidence>
<gene>
    <name evidence="2" type="ORF">GCK32_006312</name>
</gene>
<protein>
    <recommendedName>
        <fullName evidence="1">Receptor L-domain domain-containing protein</fullName>
    </recommendedName>
</protein>
<reference evidence="2 3" key="1">
    <citation type="submission" date="2019-10" db="EMBL/GenBank/DDBJ databases">
        <title>Assembly and Annotation for the nematode Trichostrongylus colubriformis.</title>
        <authorList>
            <person name="Martin J."/>
        </authorList>
    </citation>
    <scope>NUCLEOTIDE SEQUENCE [LARGE SCALE GENOMIC DNA]</scope>
    <source>
        <strain evidence="2">G859</strain>
        <tissue evidence="2">Whole worm</tissue>
    </source>
</reference>
<organism evidence="2 3">
    <name type="scientific">Trichostrongylus colubriformis</name>
    <name type="common">Black scour worm</name>
    <dbReference type="NCBI Taxonomy" id="6319"/>
    <lineage>
        <taxon>Eukaryota</taxon>
        <taxon>Metazoa</taxon>
        <taxon>Ecdysozoa</taxon>
        <taxon>Nematoda</taxon>
        <taxon>Chromadorea</taxon>
        <taxon>Rhabditida</taxon>
        <taxon>Rhabditina</taxon>
        <taxon>Rhabditomorpha</taxon>
        <taxon>Strongyloidea</taxon>
        <taxon>Trichostrongylidae</taxon>
        <taxon>Trichostrongylus</taxon>
    </lineage>
</organism>
<name>A0AAN8G2B0_TRICO</name>
<dbReference type="InterPro" id="IPR000494">
    <property type="entry name" value="Rcpt_L-dom"/>
</dbReference>
<dbReference type="Pfam" id="PF01030">
    <property type="entry name" value="Recep_L_domain"/>
    <property type="match status" value="1"/>
</dbReference>
<evidence type="ECO:0000259" key="1">
    <source>
        <dbReference type="Pfam" id="PF01030"/>
    </source>
</evidence>
<feature type="domain" description="Receptor L-domain" evidence="1">
    <location>
        <begin position="98"/>
        <end position="168"/>
    </location>
</feature>
<dbReference type="InterPro" id="IPR036941">
    <property type="entry name" value="Rcpt_L-dom_sf"/>
</dbReference>
<dbReference type="Proteomes" id="UP001331761">
    <property type="component" value="Unassembled WGS sequence"/>
</dbReference>
<dbReference type="Gene3D" id="3.80.20.20">
    <property type="entry name" value="Receptor L-domain"/>
    <property type="match status" value="1"/>
</dbReference>
<dbReference type="AlphaFoldDB" id="A0AAN8G2B0"/>
<comment type="caution">
    <text evidence="2">The sequence shown here is derived from an EMBL/GenBank/DDBJ whole genome shotgun (WGS) entry which is preliminary data.</text>
</comment>
<evidence type="ECO:0000313" key="3">
    <source>
        <dbReference type="Proteomes" id="UP001331761"/>
    </source>
</evidence>
<dbReference type="EMBL" id="WIXE01001238">
    <property type="protein sequence ID" value="KAK5985872.1"/>
    <property type="molecule type" value="Genomic_DNA"/>
</dbReference>
<dbReference type="SUPFAM" id="SSF52058">
    <property type="entry name" value="L domain-like"/>
    <property type="match status" value="2"/>
</dbReference>